<dbReference type="InterPro" id="IPR000667">
    <property type="entry name" value="Peptidase_S13"/>
</dbReference>
<reference evidence="4" key="1">
    <citation type="submission" date="2006-10" db="EMBL/GenBank/DDBJ databases">
        <title>Complete sequence of Solibacter usitatus Ellin6076.</title>
        <authorList>
            <consortium name="US DOE Joint Genome Institute"/>
            <person name="Copeland A."/>
            <person name="Lucas S."/>
            <person name="Lapidus A."/>
            <person name="Barry K."/>
            <person name="Detter J.C."/>
            <person name="Glavina del Rio T."/>
            <person name="Hammon N."/>
            <person name="Israni S."/>
            <person name="Dalin E."/>
            <person name="Tice H."/>
            <person name="Pitluck S."/>
            <person name="Thompson L.S."/>
            <person name="Brettin T."/>
            <person name="Bruce D."/>
            <person name="Han C."/>
            <person name="Tapia R."/>
            <person name="Gilna P."/>
            <person name="Schmutz J."/>
            <person name="Larimer F."/>
            <person name="Land M."/>
            <person name="Hauser L."/>
            <person name="Kyrpides N."/>
            <person name="Mikhailova N."/>
            <person name="Janssen P.H."/>
            <person name="Kuske C.R."/>
            <person name="Richardson P."/>
        </authorList>
    </citation>
    <scope>NUCLEOTIDE SEQUENCE</scope>
    <source>
        <strain evidence="4">Ellin6076</strain>
    </source>
</reference>
<sequence precursor="true">MTAKQRAAVATFLLAALASQCAAAGLPEAIQKLIDSSPAARTAFWGIQIVDLASGKTLYELNPDHYFVPASNAKLFSTALALTRLGPDYTFQTRVFADAPPDSQGRISGDLRLIGGGDPNLSARAIPYRMGPPTGNPLAAIEDLADQLAARGIRIVSGDIVGDDTWYVWQPYAVGWAIDDPQSDDGPPISALTLSDNALNLSVHPGAAVGEVAELAFSPPLEFYRIENRVRTVAAGGERRVHFHRIPGSRDAVLWGTIPLRDRGQDMLTSVEDPAEFAAEALRNALEARGITVEGAARSQHLFPNQLADLTQAPPSEAVGGVELANRSSARLVEDLRVTAKVSQNLHAELLLRAVGRARRNVGSFEAGMTEMKIFLADAGVEPTGYNLLDGSGLSRLDLVTPATVVRLLRFMYDSPARDNWLSIFPIGGQDGTLSTRFGGTPAAGRVLAKTGSLSHVSALSGYIQRLDGTWLAFSILVNNYGGRSVAEVRGVMDRICNLILE</sequence>
<dbReference type="GO" id="GO:0004185">
    <property type="term" value="F:serine-type carboxypeptidase activity"/>
    <property type="evidence" value="ECO:0007669"/>
    <property type="project" value="InterPro"/>
</dbReference>
<dbReference type="AlphaFoldDB" id="Q02AA2"/>
<dbReference type="Pfam" id="PF02113">
    <property type="entry name" value="Peptidase_S13"/>
    <property type="match status" value="1"/>
</dbReference>
<evidence type="ECO:0000256" key="2">
    <source>
        <dbReference type="ARBA" id="ARBA00022801"/>
    </source>
</evidence>
<dbReference type="InterPro" id="IPR012338">
    <property type="entry name" value="Beta-lactam/transpept-like"/>
</dbReference>
<dbReference type="OrthoDB" id="9802627at2"/>
<proteinExistence type="inferred from homology"/>
<comment type="similarity">
    <text evidence="1">Belongs to the peptidase S13 family.</text>
</comment>
<dbReference type="HOGENOM" id="CLU_017692_1_2_0"/>
<dbReference type="Gene3D" id="3.40.710.10">
    <property type="entry name" value="DD-peptidase/beta-lactamase superfamily"/>
    <property type="match status" value="2"/>
</dbReference>
<dbReference type="PANTHER" id="PTHR30023:SF0">
    <property type="entry name" value="PENICILLIN-SENSITIVE CARBOXYPEPTIDASE A"/>
    <property type="match status" value="1"/>
</dbReference>
<feature type="signal peptide" evidence="3">
    <location>
        <begin position="1"/>
        <end position="23"/>
    </location>
</feature>
<dbReference type="KEGG" id="sus:Acid_1026"/>
<organism evidence="4">
    <name type="scientific">Solibacter usitatus (strain Ellin6076)</name>
    <dbReference type="NCBI Taxonomy" id="234267"/>
    <lineage>
        <taxon>Bacteria</taxon>
        <taxon>Pseudomonadati</taxon>
        <taxon>Acidobacteriota</taxon>
        <taxon>Terriglobia</taxon>
        <taxon>Bryobacterales</taxon>
        <taxon>Solibacteraceae</taxon>
        <taxon>Candidatus Solibacter</taxon>
    </lineage>
</organism>
<keyword evidence="3" id="KW-0732">Signal</keyword>
<dbReference type="SUPFAM" id="SSF56601">
    <property type="entry name" value="beta-lactamase/transpeptidase-like"/>
    <property type="match status" value="1"/>
</dbReference>
<evidence type="ECO:0000313" key="4">
    <source>
        <dbReference type="EMBL" id="ABJ82024.1"/>
    </source>
</evidence>
<dbReference type="NCBIfam" id="TIGR00666">
    <property type="entry name" value="PBP4"/>
    <property type="match status" value="1"/>
</dbReference>
<keyword evidence="2" id="KW-0378">Hydrolase</keyword>
<protein>
    <submittedName>
        <fullName evidence="4">D-Ala-D-Ala carboxypeptidase. Serine peptidase. MEROPS family S13</fullName>
    </submittedName>
</protein>
<evidence type="ECO:0000256" key="3">
    <source>
        <dbReference type="SAM" id="SignalP"/>
    </source>
</evidence>
<dbReference type="STRING" id="234267.Acid_1026"/>
<gene>
    <name evidence="4" type="ordered locus">Acid_1026</name>
</gene>
<evidence type="ECO:0000256" key="1">
    <source>
        <dbReference type="ARBA" id="ARBA00006096"/>
    </source>
</evidence>
<dbReference type="GO" id="GO:0000270">
    <property type="term" value="P:peptidoglycan metabolic process"/>
    <property type="evidence" value="ECO:0007669"/>
    <property type="project" value="TreeGrafter"/>
</dbReference>
<dbReference type="FunCoup" id="Q02AA2">
    <property type="interactions" value="246"/>
</dbReference>
<dbReference type="PANTHER" id="PTHR30023">
    <property type="entry name" value="D-ALANYL-D-ALANINE CARBOXYPEPTIDASE"/>
    <property type="match status" value="1"/>
</dbReference>
<dbReference type="EMBL" id="CP000473">
    <property type="protein sequence ID" value="ABJ82024.1"/>
    <property type="molecule type" value="Genomic_DNA"/>
</dbReference>
<dbReference type="eggNOG" id="COG2027">
    <property type="taxonomic scope" value="Bacteria"/>
</dbReference>
<dbReference type="GO" id="GO:0006508">
    <property type="term" value="P:proteolysis"/>
    <property type="evidence" value="ECO:0007669"/>
    <property type="project" value="InterPro"/>
</dbReference>
<keyword evidence="4" id="KW-0645">Protease</keyword>
<dbReference type="Gene3D" id="3.50.80.20">
    <property type="entry name" value="D-Ala-D-Ala carboxypeptidase C, peptidase S13"/>
    <property type="match status" value="1"/>
</dbReference>
<keyword evidence="4" id="KW-0121">Carboxypeptidase</keyword>
<dbReference type="MEROPS" id="S13.002"/>
<accession>Q02AA2</accession>
<dbReference type="InParanoid" id="Q02AA2"/>
<feature type="chain" id="PRO_5004163966" evidence="3">
    <location>
        <begin position="24"/>
        <end position="502"/>
    </location>
</feature>
<name>Q02AA2_SOLUE</name>
<dbReference type="PRINTS" id="PR00922">
    <property type="entry name" value="DADACBPTASE3"/>
</dbReference>